<dbReference type="GO" id="GO:0004553">
    <property type="term" value="F:hydrolase activity, hydrolyzing O-glycosyl compounds"/>
    <property type="evidence" value="ECO:0007669"/>
    <property type="project" value="InterPro"/>
</dbReference>
<dbReference type="SUPFAM" id="SSF49785">
    <property type="entry name" value="Galactose-binding domain-like"/>
    <property type="match status" value="1"/>
</dbReference>
<feature type="domain" description="Glycoside hydrolase family 2 immunoglobulin-like beta-sandwich" evidence="4">
    <location>
        <begin position="169"/>
        <end position="273"/>
    </location>
</feature>
<dbReference type="InterPro" id="IPR008979">
    <property type="entry name" value="Galactose-bd-like_sf"/>
</dbReference>
<dbReference type="InterPro" id="IPR051913">
    <property type="entry name" value="GH2_Domain-Containing"/>
</dbReference>
<dbReference type="PANTHER" id="PTHR42732:SF1">
    <property type="entry name" value="BETA-MANNOSIDASE"/>
    <property type="match status" value="1"/>
</dbReference>
<dbReference type="GO" id="GO:0005975">
    <property type="term" value="P:carbohydrate metabolic process"/>
    <property type="evidence" value="ECO:0007669"/>
    <property type="project" value="InterPro"/>
</dbReference>
<dbReference type="RefSeq" id="WP_065821173.1">
    <property type="nucleotide sequence ID" value="NZ_CP014672.1"/>
</dbReference>
<evidence type="ECO:0000256" key="1">
    <source>
        <dbReference type="ARBA" id="ARBA00007401"/>
    </source>
</evidence>
<evidence type="ECO:0000256" key="2">
    <source>
        <dbReference type="ARBA" id="ARBA00022801"/>
    </source>
</evidence>
<evidence type="ECO:0000313" key="9">
    <source>
        <dbReference type="EMBL" id="ANW97773.1"/>
    </source>
</evidence>
<dbReference type="Gene3D" id="2.60.40.10">
    <property type="entry name" value="Immunoglobulins"/>
    <property type="match status" value="3"/>
</dbReference>
<evidence type="ECO:0000259" key="4">
    <source>
        <dbReference type="Pfam" id="PF00703"/>
    </source>
</evidence>
<dbReference type="InterPro" id="IPR023232">
    <property type="entry name" value="Glyco_hydro_2_AS"/>
</dbReference>
<dbReference type="PRINTS" id="PR00132">
    <property type="entry name" value="GLHYDRLASE2"/>
</dbReference>
<sequence>MNREILHHTIDLCLDWKFREGEEQYAWYKGFDDSSWRTVNIPHDWAVEHEFSTAHSSGTGYLPAGTGFYRKTFYLPEECRGMRVYVVFDGVYNNSMVWCNSYYLGKRPNGYTQFIYDITDFVCFGDTPNVLTVKVDHRYAADSRWYTGSGIYRKVTLVLKNHILIPVNGVFVSTKNADYDAAVIEIQTTVKNATGERADISVRHTLYAGNYPVASSEKQVPVDAEGEICDQQEIKVYSPKLWSTENPFLYTLVTEIKKDGKVVDRVETRTGIRTFYFSPDNGFFLNGKNMKLKGVCVHHDAGCLGAAVRKKVWERRLKALKEMGCNAIRMSHNPHMPELYDLCDELGFLVIDEAFDEWEGVKNKWVKGHNVYPPAHYGYYEDFPVWHEADLTQMILRDRNHPSVILWSIGNEIDYPNDPYCHPMFKMVTGNNDQNKPVSERLYDPNKPNAEHLVKIAKKLVSIVKKFDKTRPVTAALAFPELSNLTGLADCLDVVGYNYKEHLYREDHRKYPEKIILGTENTKGLEEWKAVVENEFISGQFLWTGIDFLGETQGWPCHGSEAGLLDVAGFEKPLYYFRQSLWSDKPVIRLFTVSSAGKVENIHRDYKKLKPLWNYSDGEMVQVVCFTNCAEAELFLNGKSYGRKKLADYADGYITWLVPFEKGELKAAGFNDAGEEVRQYVLKTTGEPSFIRLECTDEFLNADGRDITHVIAEITDEEGNRVCTAEKEIYVTVEGEGRLLGLENGDLRDTTPYSERYRKTHNGKLLIYIEAGRTEGSVKVKAAAEGLQAAEIIIPVKNGF</sequence>
<name>A0A1B1YAH3_THEST</name>
<evidence type="ECO:0000256" key="3">
    <source>
        <dbReference type="ARBA" id="ARBA00023295"/>
    </source>
</evidence>
<protein>
    <submittedName>
        <fullName evidence="9">Threonine synthase</fullName>
    </submittedName>
</protein>
<dbReference type="InterPro" id="IPR006103">
    <property type="entry name" value="Glyco_hydro_2_cat"/>
</dbReference>
<dbReference type="Pfam" id="PF02837">
    <property type="entry name" value="Glyco_hydro_2_N"/>
    <property type="match status" value="1"/>
</dbReference>
<organism evidence="9 10">
    <name type="scientific">Thermoclostridium stercorarium subsp. thermolacticum DSM 2910</name>
    <dbReference type="NCBI Taxonomy" id="1121336"/>
    <lineage>
        <taxon>Bacteria</taxon>
        <taxon>Bacillati</taxon>
        <taxon>Bacillota</taxon>
        <taxon>Clostridia</taxon>
        <taxon>Eubacteriales</taxon>
        <taxon>Oscillospiraceae</taxon>
        <taxon>Thermoclostridium</taxon>
    </lineage>
</organism>
<dbReference type="InterPro" id="IPR032311">
    <property type="entry name" value="DUF4982"/>
</dbReference>
<evidence type="ECO:0000259" key="5">
    <source>
        <dbReference type="Pfam" id="PF02836"/>
    </source>
</evidence>
<comment type="similarity">
    <text evidence="1">Belongs to the glycosyl hydrolase 2 family.</text>
</comment>
<keyword evidence="2" id="KW-0378">Hydrolase</keyword>
<evidence type="ECO:0000313" key="10">
    <source>
        <dbReference type="Proteomes" id="UP000092971"/>
    </source>
</evidence>
<dbReference type="Proteomes" id="UP000092971">
    <property type="component" value="Chromosome"/>
</dbReference>
<dbReference type="InterPro" id="IPR006104">
    <property type="entry name" value="Glyco_hydro_2_N"/>
</dbReference>
<evidence type="ECO:0000259" key="8">
    <source>
        <dbReference type="Pfam" id="PF18565"/>
    </source>
</evidence>
<dbReference type="OrthoDB" id="9762066at2"/>
<keyword evidence="3" id="KW-0326">Glycosidase</keyword>
<dbReference type="Pfam" id="PF00703">
    <property type="entry name" value="Glyco_hydro_2"/>
    <property type="match status" value="1"/>
</dbReference>
<dbReference type="InterPro" id="IPR006101">
    <property type="entry name" value="Glyco_hydro_2"/>
</dbReference>
<feature type="domain" description="Glycosyl hydrolases family 2 sugar binding" evidence="6">
    <location>
        <begin position="64"/>
        <end position="158"/>
    </location>
</feature>
<dbReference type="PROSITE" id="PS00608">
    <property type="entry name" value="GLYCOSYL_HYDROL_F2_2"/>
    <property type="match status" value="1"/>
</dbReference>
<dbReference type="InterPro" id="IPR013783">
    <property type="entry name" value="Ig-like_fold"/>
</dbReference>
<feature type="domain" description="Glycoside hydrolase family 2 catalytic" evidence="5">
    <location>
        <begin position="280"/>
        <end position="448"/>
    </location>
</feature>
<feature type="domain" description="Glycoside hydrolase family 2" evidence="8">
    <location>
        <begin position="691"/>
        <end position="792"/>
    </location>
</feature>
<dbReference type="AlphaFoldDB" id="A0A1B1YAH3"/>
<accession>A0A1B1YAH3</accession>
<dbReference type="InterPro" id="IPR040605">
    <property type="entry name" value="Glyco_hydro2_dom5"/>
</dbReference>
<dbReference type="InterPro" id="IPR036156">
    <property type="entry name" value="Beta-gal/glucu_dom_sf"/>
</dbReference>
<proteinExistence type="inferred from homology"/>
<dbReference type="Pfam" id="PF02836">
    <property type="entry name" value="Glyco_hydro_2_C"/>
    <property type="match status" value="1"/>
</dbReference>
<evidence type="ECO:0000259" key="6">
    <source>
        <dbReference type="Pfam" id="PF02837"/>
    </source>
</evidence>
<dbReference type="InterPro" id="IPR017853">
    <property type="entry name" value="GH"/>
</dbReference>
<dbReference type="InterPro" id="IPR006102">
    <property type="entry name" value="Ig-like_GH2"/>
</dbReference>
<dbReference type="EMBL" id="CP014672">
    <property type="protein sequence ID" value="ANW97773.1"/>
    <property type="molecule type" value="Genomic_DNA"/>
</dbReference>
<reference evidence="9 10" key="1">
    <citation type="submission" date="2016-02" db="EMBL/GenBank/DDBJ databases">
        <title>Comparison of Clostridium stercorarium subspecies using comparative genomics and transcriptomics.</title>
        <authorList>
            <person name="Schellenberg J."/>
            <person name="Thallinger G."/>
            <person name="Levin D.B."/>
            <person name="Zhang X."/>
            <person name="Alvare G."/>
            <person name="Fristensky B."/>
            <person name="Sparling R."/>
        </authorList>
    </citation>
    <scope>NUCLEOTIDE SEQUENCE [LARGE SCALE GENOMIC DNA]</scope>
    <source>
        <strain evidence="9 10">DSM 2910</strain>
    </source>
</reference>
<dbReference type="PANTHER" id="PTHR42732">
    <property type="entry name" value="BETA-GALACTOSIDASE"/>
    <property type="match status" value="1"/>
</dbReference>
<dbReference type="Pfam" id="PF18565">
    <property type="entry name" value="Glyco_hydro2_C5"/>
    <property type="match status" value="1"/>
</dbReference>
<dbReference type="Gene3D" id="2.60.120.260">
    <property type="entry name" value="Galactose-binding domain-like"/>
    <property type="match status" value="1"/>
</dbReference>
<dbReference type="Pfam" id="PF16355">
    <property type="entry name" value="DUF4982"/>
    <property type="match status" value="1"/>
</dbReference>
<dbReference type="SUPFAM" id="SSF49303">
    <property type="entry name" value="beta-Galactosidase/glucuronidase domain"/>
    <property type="match status" value="1"/>
</dbReference>
<evidence type="ECO:0000259" key="7">
    <source>
        <dbReference type="Pfam" id="PF16355"/>
    </source>
</evidence>
<dbReference type="Gene3D" id="3.20.20.80">
    <property type="entry name" value="Glycosidases"/>
    <property type="match status" value="1"/>
</dbReference>
<feature type="domain" description="DUF4982" evidence="7">
    <location>
        <begin position="618"/>
        <end position="677"/>
    </location>
</feature>
<gene>
    <name evidence="9" type="ORF">CSTERTH_01355</name>
</gene>
<dbReference type="SUPFAM" id="SSF51445">
    <property type="entry name" value="(Trans)glycosidases"/>
    <property type="match status" value="1"/>
</dbReference>